<organism evidence="1 2">
    <name type="scientific">Caenorhabditis tropicalis</name>
    <dbReference type="NCBI Taxonomy" id="1561998"/>
    <lineage>
        <taxon>Eukaryota</taxon>
        <taxon>Metazoa</taxon>
        <taxon>Ecdysozoa</taxon>
        <taxon>Nematoda</taxon>
        <taxon>Chromadorea</taxon>
        <taxon>Rhabditida</taxon>
        <taxon>Rhabditina</taxon>
        <taxon>Rhabditomorpha</taxon>
        <taxon>Rhabditoidea</taxon>
        <taxon>Rhabditidae</taxon>
        <taxon>Peloderinae</taxon>
        <taxon>Caenorhabditis</taxon>
    </lineage>
</organism>
<accession>A0A1I7T3S6</accession>
<sequence length="261" mass="30862">MNRKMNSKPLTYDSLKTVLQYMDPNTRLLLSSRAPSIRTAEKAVPLKIDDLQIRNHSIKVNGTEYRYEIYQVDCKDKIPYRVSGECELNGNWVCDVNEFGVRDYIAKYNCVVPGNNRFQNQNLFGDYDDEEIVTHYGRLKKLRSILAMEKQQYEQLKSHQPENDPISREEKQGCFEMFKSIRRNIARVYTNEELEIRHDDEYTGSDLEPLKSEKVVKEAIETAGKRIRQMENELLPFENKINNIRPKFEIHLTKNKEIRYL</sequence>
<dbReference type="AlphaFoldDB" id="A0A1I7T3S6"/>
<dbReference type="PANTHER" id="PTHR31379">
    <property type="entry name" value="F-BOX C PROTEIN-RELATED-RELATED"/>
    <property type="match status" value="1"/>
</dbReference>
<evidence type="ECO:0000313" key="2">
    <source>
        <dbReference type="WBParaSite" id="Csp11.Scaffold492.g2138.t1"/>
    </source>
</evidence>
<name>A0A1I7T3S6_9PELO</name>
<proteinExistence type="predicted"/>
<keyword evidence="1" id="KW-1185">Reference proteome</keyword>
<dbReference type="Proteomes" id="UP000095282">
    <property type="component" value="Unplaced"/>
</dbReference>
<dbReference type="WBParaSite" id="Csp11.Scaffold492.g2138.t1">
    <property type="protein sequence ID" value="Csp11.Scaffold492.g2138.t1"/>
    <property type="gene ID" value="Csp11.Scaffold492.g2138"/>
</dbReference>
<reference evidence="2" key="1">
    <citation type="submission" date="2016-11" db="UniProtKB">
        <authorList>
            <consortium name="WormBaseParasite"/>
        </authorList>
    </citation>
    <scope>IDENTIFICATION</scope>
</reference>
<protein>
    <submittedName>
        <fullName evidence="2">Transposase</fullName>
    </submittedName>
</protein>
<dbReference type="PANTHER" id="PTHR31379:SF1">
    <property type="entry name" value="F-BOX C PROTEIN-RELATED"/>
    <property type="match status" value="1"/>
</dbReference>
<evidence type="ECO:0000313" key="1">
    <source>
        <dbReference type="Proteomes" id="UP000095282"/>
    </source>
</evidence>
<dbReference type="InterPro" id="IPR021942">
    <property type="entry name" value="DUF3557"/>
</dbReference>